<feature type="compositionally biased region" description="Basic and acidic residues" evidence="1">
    <location>
        <begin position="43"/>
        <end position="63"/>
    </location>
</feature>
<organism evidence="2 3">
    <name type="scientific">Deinococcus soli</name>
    <name type="common">ex Cha et al. 2016</name>
    <dbReference type="NCBI Taxonomy" id="1309411"/>
    <lineage>
        <taxon>Bacteria</taxon>
        <taxon>Thermotogati</taxon>
        <taxon>Deinococcota</taxon>
        <taxon>Deinococci</taxon>
        <taxon>Deinococcales</taxon>
        <taxon>Deinococcaceae</taxon>
        <taxon>Deinococcus</taxon>
    </lineage>
</organism>
<accession>A0AAE3XB86</accession>
<gene>
    <name evidence="2" type="ORF">J2Y00_001840</name>
</gene>
<proteinExistence type="predicted"/>
<evidence type="ECO:0000313" key="2">
    <source>
        <dbReference type="EMBL" id="MDR6218277.1"/>
    </source>
</evidence>
<reference evidence="2" key="1">
    <citation type="submission" date="2023-07" db="EMBL/GenBank/DDBJ databases">
        <title>Sorghum-associated microbial communities from plants grown in Nebraska, USA.</title>
        <authorList>
            <person name="Schachtman D."/>
        </authorList>
    </citation>
    <scope>NUCLEOTIDE SEQUENCE</scope>
    <source>
        <strain evidence="2">BE330</strain>
    </source>
</reference>
<sequence length="63" mass="7329">MPKKKMMSCAKNAVKGPRKDTRIRPLYDQADHAVSYMRGGQGSHEDSRRKADRKDRHNVFQGW</sequence>
<feature type="region of interest" description="Disordered" evidence="1">
    <location>
        <begin position="33"/>
        <end position="63"/>
    </location>
</feature>
<evidence type="ECO:0000313" key="3">
    <source>
        <dbReference type="Proteomes" id="UP001185331"/>
    </source>
</evidence>
<evidence type="ECO:0000256" key="1">
    <source>
        <dbReference type="SAM" id="MobiDB-lite"/>
    </source>
</evidence>
<dbReference type="RefSeq" id="WP_309854617.1">
    <property type="nucleotide sequence ID" value="NZ_JAVDQJ010000005.1"/>
</dbReference>
<dbReference type="Proteomes" id="UP001185331">
    <property type="component" value="Unassembled WGS sequence"/>
</dbReference>
<feature type="region of interest" description="Disordered" evidence="1">
    <location>
        <begin position="1"/>
        <end position="21"/>
    </location>
</feature>
<dbReference type="EMBL" id="JAVDQK010000004">
    <property type="protein sequence ID" value="MDR6218277.1"/>
    <property type="molecule type" value="Genomic_DNA"/>
</dbReference>
<name>A0AAE3XB86_9DEIO</name>
<dbReference type="AlphaFoldDB" id="A0AAE3XB86"/>
<protein>
    <submittedName>
        <fullName evidence="2">Uncharacterized protein</fullName>
    </submittedName>
</protein>
<comment type="caution">
    <text evidence="2">The sequence shown here is derived from an EMBL/GenBank/DDBJ whole genome shotgun (WGS) entry which is preliminary data.</text>
</comment>